<evidence type="ECO:0000313" key="1">
    <source>
        <dbReference type="EMBL" id="ASU00368.1"/>
    </source>
</evidence>
<dbReference type="KEGG" id="vg:55604551"/>
<organism evidence="1 2">
    <name type="scientific">Aeromonas phage AS-zj</name>
    <dbReference type="NCBI Taxonomy" id="2024208"/>
    <lineage>
        <taxon>Viruses</taxon>
        <taxon>Duplodnaviria</taxon>
        <taxon>Heunggongvirae</taxon>
        <taxon>Uroviricota</taxon>
        <taxon>Caudoviricetes</taxon>
        <taxon>Pantevenvirales</taxon>
        <taxon>Straboviridae</taxon>
        <taxon>Emmerichvirinae</taxon>
        <taxon>Ceceduovirus</taxon>
        <taxon>Ceceduovirus aszj</taxon>
    </lineage>
</organism>
<proteinExistence type="predicted"/>
<name>A0A223LED9_9CAUD</name>
<reference evidence="1 2" key="1">
    <citation type="submission" date="2017-07" db="EMBL/GenBank/DDBJ databases">
        <title>In vitro design and evaluation of phage cocktails against multidrug-resistant Aeromonas salmonicida.</title>
        <authorList>
            <person name="Chen L."/>
            <person name="Yuan S."/>
            <person name="Ma Y."/>
        </authorList>
    </citation>
    <scope>NUCLEOTIDE SEQUENCE [LARGE SCALE GENOMIC DNA]</scope>
</reference>
<protein>
    <submittedName>
        <fullName evidence="1">Uncharacterized protein</fullName>
    </submittedName>
</protein>
<dbReference type="EMBL" id="MF448340">
    <property type="protein sequence ID" value="ASU00368.1"/>
    <property type="molecule type" value="Genomic_DNA"/>
</dbReference>
<dbReference type="Proteomes" id="UP000226092">
    <property type="component" value="Segment"/>
</dbReference>
<keyword evidence="2" id="KW-1185">Reference proteome</keyword>
<evidence type="ECO:0000313" key="2">
    <source>
        <dbReference type="Proteomes" id="UP000226092"/>
    </source>
</evidence>
<dbReference type="RefSeq" id="YP_009834484.1">
    <property type="nucleotide sequence ID" value="NC_048673.1"/>
</dbReference>
<accession>A0A223LED9</accession>
<dbReference type="GeneID" id="55604551"/>
<sequence length="76" mass="8890">MWTGKFVVKSFVQLSREFESLKKYEYRAFESSVESLLNDLYPIASAKGYDVLCWSMIPTHDRSPHVSVMFTFKSRS</sequence>